<keyword evidence="14" id="KW-0677">Repeat</keyword>
<evidence type="ECO:0000256" key="17">
    <source>
        <dbReference type="ARBA" id="ARBA00023285"/>
    </source>
</evidence>
<evidence type="ECO:0000256" key="9">
    <source>
        <dbReference type="ARBA" id="ARBA00022605"/>
    </source>
</evidence>
<evidence type="ECO:0000256" key="8">
    <source>
        <dbReference type="ARBA" id="ARBA00022603"/>
    </source>
</evidence>
<dbReference type="InterPro" id="IPR003726">
    <property type="entry name" value="HCY_dom"/>
</dbReference>
<name>A0ABU9UB90_9SPIR</name>
<dbReference type="SUPFAM" id="SSF82282">
    <property type="entry name" value="Homocysteine S-methyltransferase"/>
    <property type="match status" value="1"/>
</dbReference>
<dbReference type="PROSITE" id="PS50974">
    <property type="entry name" value="ADOMET_ACTIVATION"/>
    <property type="match status" value="1"/>
</dbReference>
<evidence type="ECO:0000259" key="25">
    <source>
        <dbReference type="PROSITE" id="PS50974"/>
    </source>
</evidence>
<proteinExistence type="inferred from homology"/>
<organism evidence="28 29">
    <name type="scientific">Rarispira pelagica</name>
    <dbReference type="NCBI Taxonomy" id="3141764"/>
    <lineage>
        <taxon>Bacteria</taxon>
        <taxon>Pseudomonadati</taxon>
        <taxon>Spirochaetota</taxon>
        <taxon>Spirochaetia</taxon>
        <taxon>Winmispirales</taxon>
        <taxon>Winmispiraceae</taxon>
        <taxon>Rarispira</taxon>
    </lineage>
</organism>
<dbReference type="InterPro" id="IPR004223">
    <property type="entry name" value="VitB12-dep_Met_synth_activ_dom"/>
</dbReference>
<evidence type="ECO:0000313" key="28">
    <source>
        <dbReference type="EMBL" id="MEM5947447.1"/>
    </source>
</evidence>
<evidence type="ECO:0000256" key="3">
    <source>
        <dbReference type="ARBA" id="ARBA00001956"/>
    </source>
</evidence>
<dbReference type="InterPro" id="IPR011005">
    <property type="entry name" value="Dihydropteroate_synth-like_sf"/>
</dbReference>
<evidence type="ECO:0000256" key="6">
    <source>
        <dbReference type="ARBA" id="ARBA00012032"/>
    </source>
</evidence>
<keyword evidence="8 21" id="KW-0489">Methyltransferase</keyword>
<dbReference type="PROSITE" id="PS50972">
    <property type="entry name" value="PTERIN_BINDING"/>
    <property type="match status" value="1"/>
</dbReference>
<dbReference type="Pfam" id="PF00809">
    <property type="entry name" value="Pterin_bind"/>
    <property type="match status" value="1"/>
</dbReference>
<dbReference type="SUPFAM" id="SSF51717">
    <property type="entry name" value="Dihydropteroate synthetase-like"/>
    <property type="match status" value="1"/>
</dbReference>
<evidence type="ECO:0000313" key="29">
    <source>
        <dbReference type="Proteomes" id="UP001466331"/>
    </source>
</evidence>
<dbReference type="InterPro" id="IPR011822">
    <property type="entry name" value="MetH"/>
</dbReference>
<dbReference type="NCBIfam" id="TIGR02082">
    <property type="entry name" value="metH"/>
    <property type="match status" value="1"/>
</dbReference>
<dbReference type="SMART" id="SM01018">
    <property type="entry name" value="B12-binding_2"/>
    <property type="match status" value="1"/>
</dbReference>
<evidence type="ECO:0000256" key="13">
    <source>
        <dbReference type="ARBA" id="ARBA00022723"/>
    </source>
</evidence>
<comment type="catalytic activity">
    <reaction evidence="1 21">
        <text>(6S)-5-methyl-5,6,7,8-tetrahydrofolate + L-homocysteine = (6S)-5,6,7,8-tetrahydrofolate + L-methionine</text>
        <dbReference type="Rhea" id="RHEA:11172"/>
        <dbReference type="ChEBI" id="CHEBI:18608"/>
        <dbReference type="ChEBI" id="CHEBI:57453"/>
        <dbReference type="ChEBI" id="CHEBI:57844"/>
        <dbReference type="ChEBI" id="CHEBI:58199"/>
        <dbReference type="EC" id="2.1.1.13"/>
    </reaction>
</comment>
<feature type="domain" description="AdoMet activation" evidence="25">
    <location>
        <begin position="899"/>
        <end position="1225"/>
    </location>
</feature>
<evidence type="ECO:0000256" key="5">
    <source>
        <dbReference type="ARBA" id="ARBA00010398"/>
    </source>
</evidence>
<evidence type="ECO:0000259" key="27">
    <source>
        <dbReference type="PROSITE" id="PS51337"/>
    </source>
</evidence>
<dbReference type="NCBIfam" id="NF007024">
    <property type="entry name" value="PRK09490.1"/>
    <property type="match status" value="1"/>
</dbReference>
<feature type="binding site" evidence="22">
    <location>
        <position position="314"/>
    </location>
    <ligand>
        <name>Zn(2+)</name>
        <dbReference type="ChEBI" id="CHEBI:29105"/>
    </ligand>
</feature>
<sequence length="1225" mass="136178">MADIKELLSERILFLDGAMGTMLQRHKLEEADYRGEEFAGFDKKDAKGRPINLKGNHDMLTLTRPDIIEGVHRAYLEAGADIIETNTFNSTRTSQADYATEELAYRLNLEAARLARRVADEFCKKTPDKPRFVAGVLGPTNKTLSLSPNVQDPAFRALDFETLEEDYHNSICGLIDGGADIILVETIFDTLNAKAALSALMRYREESGKDVPVMLSATITDAAGRLLAGQTAEAFLFSVLHAEPVSVGFNCAFGPDMMRPHLMSITPHAPCAVSVHPNAGLPNAMGEYDQGPEIMAKTLAMYAREGLLNIVGGCCGTTPEHIKAIVDALSDINPRRIPDKKHETVFTGLEVLRVSRESLFVNVGERTNVAGSARFKKCIANSDWDTALEIARAQVEAGAQIIDINVDDPLIDAPSAMKHFLNLIASEPEISRVPIMLDSSNWKVIEAGLMCLQGKGIVNSISLKDGEEEFIRKARFVKRMGAAVLVMCFDENGQADSLERRMEIAERSYRLLTTKAGIAPEDIVIDANIFAIGTGMAEHANYGVDFLEAVKWIKENLPYAKTSGGVSNISFSFRGNNPLRDAMHSVFLYHAVKAGLDMGIVNPARMLPYEEVPENVRKLIEDLLFNRNPEATELLLEAAEGLSGASSSGGDANKWRELDVEERLTYALLKGISSHLEEDLPEAHKRLGSALAVIEGPLMKGMNEVGRLFGEGKMFLPQVVKTARVMKNAVDFLTPLIKKENAKTGGQHKASMVIATVKGDVHDIGKNIVKVVLECNNYRVIDLGVMVPMQDILETADKEGADVIGLSGLITPSLEEMRIVAEEMERRGKKLPLMVGGAATSPTHTALKIAPEYSGPVIHSTDASDAVKVMSALSSDKKESFIAENREKQKKIREQKLGQIKNFNYISLSEARKKRFIPNWKDYKPVEPVIKGAQTVRLSVKEVRPYIDWRFFYIAWEMPGKFPDILSDAEKGEEAKKLYDDANRMLDIMEENIRIDAAVAFYPACSTENDDILLYDWETDKEFYRIPMLRQQREKKKTPYYLSLSDFLPQEKSGMRDYMGFFVTGAGRDLESFIKEHTDADQYSDILVNILGDRLAEAAAEALHQLVRKKLWGYAPDEKLSPQETLAESYQGIRPAPGYPPCPDHTLKADIWKITDAQKRTGIRLTESYMMMPSSSVSGFYFAHPDSHYFAVGRITEEQLADYATRRNMSTTEAEKWLRSILPES</sequence>
<dbReference type="Pfam" id="PF02965">
    <property type="entry name" value="Met_synt_B12"/>
    <property type="match status" value="1"/>
</dbReference>
<evidence type="ECO:0000256" key="21">
    <source>
        <dbReference type="PIRNR" id="PIRNR000381"/>
    </source>
</evidence>
<dbReference type="Proteomes" id="UP001466331">
    <property type="component" value="Unassembled WGS sequence"/>
</dbReference>
<feature type="domain" description="Pterin-binding" evidence="24">
    <location>
        <begin position="360"/>
        <end position="621"/>
    </location>
</feature>
<keyword evidence="9 21" id="KW-0028">Amino-acid biosynthesis</keyword>
<feature type="domain" description="B12-binding" evidence="26">
    <location>
        <begin position="749"/>
        <end position="884"/>
    </location>
</feature>
<evidence type="ECO:0000256" key="11">
    <source>
        <dbReference type="ARBA" id="ARBA00022679"/>
    </source>
</evidence>
<dbReference type="InterPro" id="IPR033706">
    <property type="entry name" value="Met_synthase_B12-bd"/>
</dbReference>
<evidence type="ECO:0000256" key="16">
    <source>
        <dbReference type="ARBA" id="ARBA00023167"/>
    </source>
</evidence>
<dbReference type="EC" id="2.1.1.13" evidence="6 20"/>
<evidence type="ECO:0000256" key="22">
    <source>
        <dbReference type="PROSITE-ProRule" id="PRU00333"/>
    </source>
</evidence>
<keyword evidence="29" id="KW-1185">Reference proteome</keyword>
<dbReference type="Gene3D" id="1.10.288.10">
    <property type="entry name" value="Cobalamin-dependent Methionine Synthase, domain 2"/>
    <property type="match status" value="1"/>
</dbReference>
<feature type="domain" description="Hcy-binding" evidence="23">
    <location>
        <begin position="1"/>
        <end position="329"/>
    </location>
</feature>
<keyword evidence="17 21" id="KW-0170">Cobalt</keyword>
<dbReference type="PANTHER" id="PTHR45833:SF1">
    <property type="entry name" value="METHIONINE SYNTHASE"/>
    <property type="match status" value="1"/>
</dbReference>
<keyword evidence="13 21" id="KW-0479">Metal-binding</keyword>
<accession>A0ABU9UB90</accession>
<comment type="domain">
    <text evidence="21">Modular enzyme with four functionally distinct domains. The isolated Hcy-binding domain catalyzes methyl transfer from free methylcobalamin to homocysteine. The Hcy-binding domain in association with the pterin-binding domain catalyzes the methylation of cob(I)alamin by methyltetrahydrofolate and the methylation of homocysteine. The B12-binding domain binds the cofactor. The AdoMet activation domain binds S-adenosyl-L-methionine. Under aerobic conditions cob(I)alamin can be converted to inactive cob(II)alamin. Reductive methylation by S-adenosyl-L-methionine and flavodoxin regenerates methylcobalamin.</text>
</comment>
<keyword evidence="16 21" id="KW-0486">Methionine biosynthesis</keyword>
<feature type="domain" description="B12-binding N-terminal" evidence="27">
    <location>
        <begin position="651"/>
        <end position="745"/>
    </location>
</feature>
<evidence type="ECO:0000256" key="19">
    <source>
        <dbReference type="ARBA" id="ARBA00031040"/>
    </source>
</evidence>
<dbReference type="GO" id="GO:0032259">
    <property type="term" value="P:methylation"/>
    <property type="evidence" value="ECO:0007669"/>
    <property type="project" value="UniProtKB-KW"/>
</dbReference>
<evidence type="ECO:0000256" key="1">
    <source>
        <dbReference type="ARBA" id="ARBA00001700"/>
    </source>
</evidence>
<dbReference type="CDD" id="cd00740">
    <property type="entry name" value="MeTr"/>
    <property type="match status" value="1"/>
</dbReference>
<evidence type="ECO:0000256" key="15">
    <source>
        <dbReference type="ARBA" id="ARBA00022833"/>
    </source>
</evidence>
<dbReference type="PIRSF" id="PIRSF000381">
    <property type="entry name" value="MetH"/>
    <property type="match status" value="1"/>
</dbReference>
<dbReference type="InterPro" id="IPR037010">
    <property type="entry name" value="VitB12-dep_Met_synth_activ_sf"/>
</dbReference>
<dbReference type="InterPro" id="IPR050554">
    <property type="entry name" value="Met_Synthase/Corrinoid"/>
</dbReference>
<comment type="cofactor">
    <cofactor evidence="2 21 22">
        <name>Zn(2+)</name>
        <dbReference type="ChEBI" id="CHEBI:29105"/>
    </cofactor>
</comment>
<evidence type="ECO:0000259" key="26">
    <source>
        <dbReference type="PROSITE" id="PS51332"/>
    </source>
</evidence>
<dbReference type="GO" id="GO:0008705">
    <property type="term" value="F:methionine synthase activity"/>
    <property type="evidence" value="ECO:0007669"/>
    <property type="project" value="UniProtKB-EC"/>
</dbReference>
<comment type="cofactor">
    <cofactor evidence="3 21">
        <name>methylcob(III)alamin</name>
        <dbReference type="ChEBI" id="CHEBI:28115"/>
    </cofactor>
</comment>
<dbReference type="Pfam" id="PF02607">
    <property type="entry name" value="B12-binding_2"/>
    <property type="match status" value="1"/>
</dbReference>
<dbReference type="InterPro" id="IPR003759">
    <property type="entry name" value="Cbl-bd_cap"/>
</dbReference>
<dbReference type="Pfam" id="PF02574">
    <property type="entry name" value="S-methyl_trans"/>
    <property type="match status" value="1"/>
</dbReference>
<dbReference type="Pfam" id="PF02310">
    <property type="entry name" value="B12-binding"/>
    <property type="match status" value="1"/>
</dbReference>
<feature type="binding site" evidence="22">
    <location>
        <position position="251"/>
    </location>
    <ligand>
        <name>Zn(2+)</name>
        <dbReference type="ChEBI" id="CHEBI:29105"/>
    </ligand>
</feature>
<dbReference type="InterPro" id="IPR006158">
    <property type="entry name" value="Cobalamin-bd"/>
</dbReference>
<dbReference type="PROSITE" id="PS51337">
    <property type="entry name" value="B12_BINDING_NTER"/>
    <property type="match status" value="1"/>
</dbReference>
<comment type="pathway">
    <text evidence="4 21">Amino-acid biosynthesis; L-methionine biosynthesis via de novo pathway; L-methionine from L-homocysteine (MetH route): step 1/1.</text>
</comment>
<dbReference type="Gene3D" id="1.10.1240.10">
    <property type="entry name" value="Methionine synthase domain"/>
    <property type="match status" value="1"/>
</dbReference>
<keyword evidence="12 21" id="KW-0949">S-adenosyl-L-methionine</keyword>
<evidence type="ECO:0000259" key="23">
    <source>
        <dbReference type="PROSITE" id="PS50970"/>
    </source>
</evidence>
<dbReference type="InterPro" id="IPR036594">
    <property type="entry name" value="Meth_synthase_dom"/>
</dbReference>
<dbReference type="EMBL" id="JBCHKQ010000001">
    <property type="protein sequence ID" value="MEM5947447.1"/>
    <property type="molecule type" value="Genomic_DNA"/>
</dbReference>
<dbReference type="InterPro" id="IPR036589">
    <property type="entry name" value="HCY_dom_sf"/>
</dbReference>
<comment type="function">
    <text evidence="18 21">Catalyzes the transfer of a methyl group from methyl-cobalamin to homocysteine, yielding enzyme-bound cob(I)alamin and methionine. Subsequently, remethylates the cofactor using methyltetrahydrofolate.</text>
</comment>
<dbReference type="Gene3D" id="3.20.20.330">
    <property type="entry name" value="Homocysteine-binding-like domain"/>
    <property type="match status" value="1"/>
</dbReference>
<dbReference type="SUPFAM" id="SSF56507">
    <property type="entry name" value="Methionine synthase activation domain-like"/>
    <property type="match status" value="1"/>
</dbReference>
<evidence type="ECO:0000256" key="20">
    <source>
        <dbReference type="NCBIfam" id="TIGR02082"/>
    </source>
</evidence>
<evidence type="ECO:0000256" key="2">
    <source>
        <dbReference type="ARBA" id="ARBA00001947"/>
    </source>
</evidence>
<dbReference type="PANTHER" id="PTHR45833">
    <property type="entry name" value="METHIONINE SYNTHASE"/>
    <property type="match status" value="1"/>
</dbReference>
<dbReference type="SUPFAM" id="SSF52242">
    <property type="entry name" value="Cobalamin (vitamin B12)-binding domain"/>
    <property type="match status" value="1"/>
</dbReference>
<feature type="binding site" evidence="22">
    <location>
        <position position="315"/>
    </location>
    <ligand>
        <name>Zn(2+)</name>
        <dbReference type="ChEBI" id="CHEBI:29105"/>
    </ligand>
</feature>
<evidence type="ECO:0000256" key="7">
    <source>
        <dbReference type="ARBA" id="ARBA00013998"/>
    </source>
</evidence>
<dbReference type="SUPFAM" id="SSF47644">
    <property type="entry name" value="Methionine synthase domain"/>
    <property type="match status" value="1"/>
</dbReference>
<evidence type="ECO:0000259" key="24">
    <source>
        <dbReference type="PROSITE" id="PS50972"/>
    </source>
</evidence>
<dbReference type="PROSITE" id="PS51332">
    <property type="entry name" value="B12_BINDING"/>
    <property type="match status" value="1"/>
</dbReference>
<keyword evidence="11 21" id="KW-0808">Transferase</keyword>
<dbReference type="RefSeq" id="WP_420068896.1">
    <property type="nucleotide sequence ID" value="NZ_JBCHKQ010000001.1"/>
</dbReference>
<reference evidence="28 29" key="1">
    <citation type="submission" date="2024-03" db="EMBL/GenBank/DDBJ databases">
        <title>Ignisphaera cupida sp. nov., a hyperthermophilic hydrolytic archaeon from a hot spring of Kamchatka, and proposal of Ignisphaeraceae fam. nov.</title>
        <authorList>
            <person name="Podosokorskaya O.A."/>
            <person name="Elcheninov A.G."/>
            <person name="Maltseva A.I."/>
            <person name="Zayulina K.S."/>
            <person name="Novikov A."/>
            <person name="Merkel A.Y."/>
        </authorList>
    </citation>
    <scope>NUCLEOTIDE SEQUENCE [LARGE SCALE GENOMIC DNA]</scope>
    <source>
        <strain evidence="28 29">38H-sp</strain>
    </source>
</reference>
<dbReference type="PROSITE" id="PS50970">
    <property type="entry name" value="HCY"/>
    <property type="match status" value="1"/>
</dbReference>
<keyword evidence="10 21" id="KW-0846">Cobalamin</keyword>
<dbReference type="InterPro" id="IPR000489">
    <property type="entry name" value="Pterin-binding_dom"/>
</dbReference>
<dbReference type="Gene3D" id="3.40.50.280">
    <property type="entry name" value="Cobalamin-binding domain"/>
    <property type="match status" value="1"/>
</dbReference>
<dbReference type="Gene3D" id="3.20.20.20">
    <property type="entry name" value="Dihydropteroate synthase-like"/>
    <property type="match status" value="1"/>
</dbReference>
<gene>
    <name evidence="28" type="primary">metH</name>
    <name evidence="28" type="ORF">WKV44_02710</name>
</gene>
<evidence type="ECO:0000256" key="14">
    <source>
        <dbReference type="ARBA" id="ARBA00022737"/>
    </source>
</evidence>
<keyword evidence="15 21" id="KW-0862">Zinc</keyword>
<comment type="caution">
    <text evidence="28">The sequence shown here is derived from an EMBL/GenBank/DDBJ whole genome shotgun (WGS) entry which is preliminary data.</text>
</comment>
<dbReference type="InterPro" id="IPR036724">
    <property type="entry name" value="Cobalamin-bd_sf"/>
</dbReference>
<comment type="similarity">
    <text evidence="5">Belongs to the vitamin-B12 dependent methionine synthase family.</text>
</comment>
<dbReference type="Gene3D" id="3.10.196.10">
    <property type="entry name" value="Vitamin B12-dependent methionine synthase, activation domain"/>
    <property type="match status" value="1"/>
</dbReference>
<evidence type="ECO:0000256" key="18">
    <source>
        <dbReference type="ARBA" id="ARBA00025552"/>
    </source>
</evidence>
<dbReference type="CDD" id="cd02069">
    <property type="entry name" value="methionine_synthase_B12_BD"/>
    <property type="match status" value="1"/>
</dbReference>
<evidence type="ECO:0000256" key="12">
    <source>
        <dbReference type="ARBA" id="ARBA00022691"/>
    </source>
</evidence>
<evidence type="ECO:0000256" key="4">
    <source>
        <dbReference type="ARBA" id="ARBA00005178"/>
    </source>
</evidence>
<evidence type="ECO:0000256" key="10">
    <source>
        <dbReference type="ARBA" id="ARBA00022628"/>
    </source>
</evidence>
<protein>
    <recommendedName>
        <fullName evidence="7 20">Methionine synthase</fullName>
        <ecNumber evidence="6 20">2.1.1.13</ecNumber>
    </recommendedName>
    <alternativeName>
        <fullName evidence="19 21">5-methyltetrahydrofolate--homocysteine methyltransferase</fullName>
    </alternativeName>
</protein>